<dbReference type="EMBL" id="VEVQ02000008">
    <property type="protein sequence ID" value="NHN26671.1"/>
    <property type="molecule type" value="Genomic_DNA"/>
</dbReference>
<dbReference type="RefSeq" id="WP_140962983.1">
    <property type="nucleotide sequence ID" value="NZ_VEVQ02000008.1"/>
</dbReference>
<gene>
    <name evidence="1" type="ORF">FIA58_013380</name>
</gene>
<proteinExistence type="predicted"/>
<keyword evidence="2" id="KW-1185">Reference proteome</keyword>
<evidence type="ECO:0000313" key="2">
    <source>
        <dbReference type="Proteomes" id="UP000817854"/>
    </source>
</evidence>
<evidence type="ECO:0000313" key="1">
    <source>
        <dbReference type="EMBL" id="NHN26671.1"/>
    </source>
</evidence>
<sequence length="73" mass="7895">MKKSILNLVGAQELSKKEQKGVNGGVIPDLSNLCGAYTFNSTERQCMSLTGYNPIWIPSTRKCSVIGSNCSNL</sequence>
<name>A0ABX0ITY1_9FLAO</name>
<dbReference type="Proteomes" id="UP000817854">
    <property type="component" value="Unassembled WGS sequence"/>
</dbReference>
<organism evidence="1 2">
    <name type="scientific">Flavobacterium jejuense</name>
    <dbReference type="NCBI Taxonomy" id="1544455"/>
    <lineage>
        <taxon>Bacteria</taxon>
        <taxon>Pseudomonadati</taxon>
        <taxon>Bacteroidota</taxon>
        <taxon>Flavobacteriia</taxon>
        <taxon>Flavobacteriales</taxon>
        <taxon>Flavobacteriaceae</taxon>
        <taxon>Flavobacterium</taxon>
    </lineage>
</organism>
<protein>
    <submittedName>
        <fullName evidence="1">Uncharacterized protein</fullName>
    </submittedName>
</protein>
<reference evidence="2" key="1">
    <citation type="submission" date="2019-05" db="EMBL/GenBank/DDBJ databases">
        <title>Flavobacterium profundi sp. nov., isolated from a deep-sea seamount.</title>
        <authorList>
            <person name="Zhang D.-C."/>
        </authorList>
    </citation>
    <scope>NUCLEOTIDE SEQUENCE [LARGE SCALE GENOMIC DNA]</scope>
    <source>
        <strain evidence="2">EC11</strain>
    </source>
</reference>
<comment type="caution">
    <text evidence="1">The sequence shown here is derived from an EMBL/GenBank/DDBJ whole genome shotgun (WGS) entry which is preliminary data.</text>
</comment>
<reference evidence="1 2" key="2">
    <citation type="submission" date="2019-05" db="EMBL/GenBank/DDBJ databases">
        <authorList>
            <person name="Lianzixin W."/>
        </authorList>
    </citation>
    <scope>NUCLEOTIDE SEQUENCE [LARGE SCALE GENOMIC DNA]</scope>
    <source>
        <strain evidence="1 2">EC11</strain>
    </source>
</reference>
<reference evidence="1 2" key="3">
    <citation type="submission" date="2020-02" db="EMBL/GenBank/DDBJ databases">
        <title>Flavobacterium profundi sp. nov., isolated from a deep-sea seamount.</title>
        <authorList>
            <person name="Zhang D.-C."/>
        </authorList>
    </citation>
    <scope>NUCLEOTIDE SEQUENCE [LARGE SCALE GENOMIC DNA]</scope>
    <source>
        <strain evidence="1 2">EC11</strain>
    </source>
</reference>
<accession>A0ABX0ITY1</accession>